<feature type="transmembrane region" description="Helical" evidence="1">
    <location>
        <begin position="27"/>
        <end position="47"/>
    </location>
</feature>
<name>A0A1I5WQA1_9FIRM</name>
<dbReference type="AlphaFoldDB" id="A0A1I5WQA1"/>
<protein>
    <submittedName>
        <fullName evidence="3">Leader peptidase (Prepilin peptidase) / N-methyltransferase</fullName>
    </submittedName>
</protein>
<dbReference type="Pfam" id="PF01478">
    <property type="entry name" value="Peptidase_A24"/>
    <property type="match status" value="1"/>
</dbReference>
<evidence type="ECO:0000256" key="1">
    <source>
        <dbReference type="SAM" id="Phobius"/>
    </source>
</evidence>
<feature type="transmembrane region" description="Helical" evidence="1">
    <location>
        <begin position="54"/>
        <end position="75"/>
    </location>
</feature>
<sequence length="141" mass="15124">MIFNVIQLFLLAISAISDIRKKEISIWLVISMAGISLIDGVLSLVLHKKTVTELVISLIPGVLLVVLSVLSRQSIGYGDGLITMAIGVAFGISKLFAGLAIALFASGVMSIFLIVIRKAKRNDTFPFIPFILAGMVVSMFA</sequence>
<dbReference type="GO" id="GO:0032259">
    <property type="term" value="P:methylation"/>
    <property type="evidence" value="ECO:0007669"/>
    <property type="project" value="UniProtKB-KW"/>
</dbReference>
<keyword evidence="3" id="KW-0489">Methyltransferase</keyword>
<keyword evidence="3" id="KW-0808">Transferase</keyword>
<gene>
    <name evidence="3" type="ORF">SAMN04487928_12421</name>
</gene>
<proteinExistence type="predicted"/>
<dbReference type="GO" id="GO:0004190">
    <property type="term" value="F:aspartic-type endopeptidase activity"/>
    <property type="evidence" value="ECO:0007669"/>
    <property type="project" value="InterPro"/>
</dbReference>
<dbReference type="RefSeq" id="WP_074890244.1">
    <property type="nucleotide sequence ID" value="NZ_FOXO01000024.1"/>
</dbReference>
<dbReference type="OrthoDB" id="2057245at2"/>
<reference evidence="4" key="1">
    <citation type="submission" date="2016-10" db="EMBL/GenBank/DDBJ databases">
        <authorList>
            <person name="Varghese N."/>
            <person name="Submissions S."/>
        </authorList>
    </citation>
    <scope>NUCLEOTIDE SEQUENCE [LARGE SCALE GENOMIC DNA]</scope>
    <source>
        <strain evidence="4">P18</strain>
    </source>
</reference>
<dbReference type="EMBL" id="FOXO01000024">
    <property type="protein sequence ID" value="SFQ21556.1"/>
    <property type="molecule type" value="Genomic_DNA"/>
</dbReference>
<feature type="domain" description="Prepilin type IV endopeptidase peptidase" evidence="2">
    <location>
        <begin position="7"/>
        <end position="110"/>
    </location>
</feature>
<keyword evidence="1" id="KW-0472">Membrane</keyword>
<keyword evidence="1" id="KW-0812">Transmembrane</keyword>
<organism evidence="3 4">
    <name type="scientific">Butyrivibrio proteoclasticus</name>
    <dbReference type="NCBI Taxonomy" id="43305"/>
    <lineage>
        <taxon>Bacteria</taxon>
        <taxon>Bacillati</taxon>
        <taxon>Bacillota</taxon>
        <taxon>Clostridia</taxon>
        <taxon>Lachnospirales</taxon>
        <taxon>Lachnospiraceae</taxon>
        <taxon>Butyrivibrio</taxon>
    </lineage>
</organism>
<feature type="transmembrane region" description="Helical" evidence="1">
    <location>
        <begin position="95"/>
        <end position="116"/>
    </location>
</feature>
<keyword evidence="1" id="KW-1133">Transmembrane helix</keyword>
<evidence type="ECO:0000313" key="4">
    <source>
        <dbReference type="Proteomes" id="UP000182624"/>
    </source>
</evidence>
<keyword evidence="4" id="KW-1185">Reference proteome</keyword>
<dbReference type="GO" id="GO:0016020">
    <property type="term" value="C:membrane"/>
    <property type="evidence" value="ECO:0007669"/>
    <property type="project" value="InterPro"/>
</dbReference>
<dbReference type="Proteomes" id="UP000182624">
    <property type="component" value="Unassembled WGS sequence"/>
</dbReference>
<evidence type="ECO:0000259" key="2">
    <source>
        <dbReference type="Pfam" id="PF01478"/>
    </source>
</evidence>
<dbReference type="Gene3D" id="1.20.120.1220">
    <property type="match status" value="1"/>
</dbReference>
<dbReference type="GO" id="GO:0008168">
    <property type="term" value="F:methyltransferase activity"/>
    <property type="evidence" value="ECO:0007669"/>
    <property type="project" value="UniProtKB-KW"/>
</dbReference>
<accession>A0A1I5WQA1</accession>
<dbReference type="InterPro" id="IPR000045">
    <property type="entry name" value="Prepilin_IV_endopep_pep"/>
</dbReference>
<evidence type="ECO:0000313" key="3">
    <source>
        <dbReference type="EMBL" id="SFQ21556.1"/>
    </source>
</evidence>